<feature type="transmembrane region" description="Helical" evidence="2">
    <location>
        <begin position="44"/>
        <end position="64"/>
    </location>
</feature>
<gene>
    <name evidence="5" type="primary">LOC102806658</name>
</gene>
<evidence type="ECO:0000256" key="2">
    <source>
        <dbReference type="SAM" id="Phobius"/>
    </source>
</evidence>
<keyword evidence="2" id="KW-1133">Transmembrane helix</keyword>
<feature type="transmembrane region" description="Helical" evidence="2">
    <location>
        <begin position="229"/>
        <end position="247"/>
    </location>
</feature>
<dbReference type="PANTHER" id="PTHR31061">
    <property type="entry name" value="LD22376P"/>
    <property type="match status" value="1"/>
</dbReference>
<organism evidence="4 5">
    <name type="scientific">Saccoglossus kowalevskii</name>
    <name type="common">Acorn worm</name>
    <dbReference type="NCBI Taxonomy" id="10224"/>
    <lineage>
        <taxon>Eukaryota</taxon>
        <taxon>Metazoa</taxon>
        <taxon>Hemichordata</taxon>
        <taxon>Enteropneusta</taxon>
        <taxon>Harrimaniidae</taxon>
        <taxon>Saccoglossus</taxon>
    </lineage>
</organism>
<reference evidence="5" key="1">
    <citation type="submission" date="2025-08" db="UniProtKB">
        <authorList>
            <consortium name="RefSeq"/>
        </authorList>
    </citation>
    <scope>IDENTIFICATION</scope>
    <source>
        <tissue evidence="5">Testes</tissue>
    </source>
</reference>
<evidence type="ECO:0000313" key="4">
    <source>
        <dbReference type="Proteomes" id="UP000694865"/>
    </source>
</evidence>
<accession>A0ABM0M2Z2</accession>
<sequence length="421" mass="48034">MSGIYMMFVNPMGYIDDISPEKIKDEKDASFFCNIIVVEDPVDIYLPIYIAIGVYVGLIILYVFGRYAHKHHWLYKVLFCLETERLVNSDLGSPNSILNASNSESQEQFPKKTEKQKPRRLKSLDTFRGISVVIMIFVNLGGGEYWFFHHSRWNGLTVADLVFPWFVFIMGTSIALAFHSLSIKGFSKKKMFIKICKRSAILFILGLILNTGKDRNGVDLNHIRIPGVLQRFSVCYFVVAIVEMLSVKKDDPYKYKYYAPIRDFVYLWIHWLVAICVVTLYLCLTFVLPIPDCPTGYQGPGGSLLHTDNDTDLYNCTGGAAGHIDKSVFGINHIYPHPTCLVLYQTGPYDPEGILGCLPAIFITFLGLLAGKILIFYTDWKQRVKRWLLWAILTNSSGQHKKRLKLSTPEKCSLLRNSTDY</sequence>
<feature type="transmembrane region" description="Helical" evidence="2">
    <location>
        <begin position="127"/>
        <end position="149"/>
    </location>
</feature>
<evidence type="ECO:0000313" key="5">
    <source>
        <dbReference type="RefSeq" id="XP_006814383.1"/>
    </source>
</evidence>
<evidence type="ECO:0000256" key="1">
    <source>
        <dbReference type="SAM" id="MobiDB-lite"/>
    </source>
</evidence>
<protein>
    <submittedName>
        <fullName evidence="5">Heparan-alpha-glucosaminide N-acetyltransferase-like</fullName>
    </submittedName>
</protein>
<dbReference type="Pfam" id="PF07786">
    <property type="entry name" value="HGSNAT_cat"/>
    <property type="match status" value="1"/>
</dbReference>
<dbReference type="PANTHER" id="PTHR31061:SF24">
    <property type="entry name" value="LD22376P"/>
    <property type="match status" value="1"/>
</dbReference>
<dbReference type="InterPro" id="IPR012429">
    <property type="entry name" value="HGSNAT_cat"/>
</dbReference>
<keyword evidence="4" id="KW-1185">Reference proteome</keyword>
<feature type="compositionally biased region" description="Polar residues" evidence="1">
    <location>
        <begin position="98"/>
        <end position="108"/>
    </location>
</feature>
<feature type="transmembrane region" description="Helical" evidence="2">
    <location>
        <begin position="161"/>
        <end position="179"/>
    </location>
</feature>
<dbReference type="RefSeq" id="XP_006814383.1">
    <property type="nucleotide sequence ID" value="XM_006814320.1"/>
</dbReference>
<feature type="transmembrane region" description="Helical" evidence="2">
    <location>
        <begin position="191"/>
        <end position="209"/>
    </location>
</feature>
<proteinExistence type="predicted"/>
<keyword evidence="2" id="KW-0472">Membrane</keyword>
<feature type="transmembrane region" description="Helical" evidence="2">
    <location>
        <begin position="353"/>
        <end position="377"/>
    </location>
</feature>
<dbReference type="Proteomes" id="UP000694865">
    <property type="component" value="Unplaced"/>
</dbReference>
<feature type="domain" description="Heparan-alpha-glucosaminide N-acetyltransferase catalytic" evidence="3">
    <location>
        <begin position="120"/>
        <end position="214"/>
    </location>
</feature>
<dbReference type="GeneID" id="102806658"/>
<feature type="transmembrane region" description="Helical" evidence="2">
    <location>
        <begin position="268"/>
        <end position="290"/>
    </location>
</feature>
<feature type="region of interest" description="Disordered" evidence="1">
    <location>
        <begin position="98"/>
        <end position="118"/>
    </location>
</feature>
<evidence type="ECO:0000259" key="3">
    <source>
        <dbReference type="Pfam" id="PF07786"/>
    </source>
</evidence>
<name>A0ABM0M2Z2_SACKO</name>
<keyword evidence="2" id="KW-0812">Transmembrane</keyword>